<organism evidence="2 3">
    <name type="scientific">Blepharisma stoltei</name>
    <dbReference type="NCBI Taxonomy" id="1481888"/>
    <lineage>
        <taxon>Eukaryota</taxon>
        <taxon>Sar</taxon>
        <taxon>Alveolata</taxon>
        <taxon>Ciliophora</taxon>
        <taxon>Postciliodesmatophora</taxon>
        <taxon>Heterotrichea</taxon>
        <taxon>Heterotrichida</taxon>
        <taxon>Blepharismidae</taxon>
        <taxon>Blepharisma</taxon>
    </lineage>
</organism>
<keyword evidence="3" id="KW-1185">Reference proteome</keyword>
<proteinExistence type="predicted"/>
<keyword evidence="1" id="KW-0175">Coiled coil</keyword>
<reference evidence="2" key="1">
    <citation type="submission" date="2021-09" db="EMBL/GenBank/DDBJ databases">
        <authorList>
            <consortium name="AG Swart"/>
            <person name="Singh M."/>
            <person name="Singh A."/>
            <person name="Seah K."/>
            <person name="Emmerich C."/>
        </authorList>
    </citation>
    <scope>NUCLEOTIDE SEQUENCE</scope>
    <source>
        <strain evidence="2">ATCC30299</strain>
    </source>
</reference>
<feature type="coiled-coil region" evidence="1">
    <location>
        <begin position="215"/>
        <end position="249"/>
    </location>
</feature>
<dbReference type="AlphaFoldDB" id="A0AAU9JP83"/>
<sequence length="414" mass="48323">MAHSARTFSDYKSIALREPRNARLEKDLEIAFYNLAKERKIGIDIDQEIHETEEEIKELELKTKRWLEIKQVLNDVNVSERKLEIAQAQLNEICKENWIFRDQIDYVRRELLLKKEIIDNLEDDIETCNHKIKNKCKETKNIESETNHIEINLLRSKSANSRQRFHLKIEELTSVLHQEKIKQVQTARMLKENINLQFYRPLNVLGSTKILTLLTQKCLERIKDKENEIKSFENHINELENMFEELRHSSNLSSIEEIAIEYVSSEENNAAIVKYLSEVNIEIDQLKNSLLSVQELINECKKNHKSSEASAANLFEDLTAKIDAANLKNVELNQKSIKIQEQISLLISFFQKTYDLCKMHPLNIPSGRKAEIEYIADGGNLSKDQIFSNIGFIEEYATYMNKIRSLLLSENLSL</sequence>
<feature type="coiled-coil region" evidence="1">
    <location>
        <begin position="276"/>
        <end position="335"/>
    </location>
</feature>
<name>A0AAU9JP83_9CILI</name>
<comment type="caution">
    <text evidence="2">The sequence shown here is derived from an EMBL/GenBank/DDBJ whole genome shotgun (WGS) entry which is preliminary data.</text>
</comment>
<dbReference type="PANTHER" id="PTHR21694">
    <property type="entry name" value="COILED-COIL DOMAIN-CONTAINING PROTEIN 63"/>
    <property type="match status" value="1"/>
</dbReference>
<feature type="coiled-coil region" evidence="1">
    <location>
        <begin position="42"/>
        <end position="138"/>
    </location>
</feature>
<evidence type="ECO:0000256" key="1">
    <source>
        <dbReference type="SAM" id="Coils"/>
    </source>
</evidence>
<gene>
    <name evidence="2" type="ORF">BSTOLATCC_MIC44422</name>
</gene>
<dbReference type="InterPro" id="IPR051876">
    <property type="entry name" value="ODA-DC/CCD"/>
</dbReference>
<accession>A0AAU9JP83</accession>
<evidence type="ECO:0000313" key="3">
    <source>
        <dbReference type="Proteomes" id="UP001162131"/>
    </source>
</evidence>
<evidence type="ECO:0000313" key="2">
    <source>
        <dbReference type="EMBL" id="CAG9327794.1"/>
    </source>
</evidence>
<dbReference type="Proteomes" id="UP001162131">
    <property type="component" value="Unassembled WGS sequence"/>
</dbReference>
<dbReference type="EMBL" id="CAJZBQ010000044">
    <property type="protein sequence ID" value="CAG9327794.1"/>
    <property type="molecule type" value="Genomic_DNA"/>
</dbReference>
<dbReference type="PANTHER" id="PTHR21694:SF18">
    <property type="entry name" value="COILED-COIL DOMAIN-CONTAINING PROTEIN 63"/>
    <property type="match status" value="1"/>
</dbReference>
<protein>
    <submittedName>
        <fullName evidence="2">Uncharacterized protein</fullName>
    </submittedName>
</protein>